<dbReference type="InterPro" id="IPR036779">
    <property type="entry name" value="LysM_dom_sf"/>
</dbReference>
<dbReference type="GeneID" id="303184706"/>
<keyword evidence="1" id="KW-0812">Transmembrane</keyword>
<protein>
    <submittedName>
        <fullName evidence="3">LysM peptidoglycan-binding domain-containing protein</fullName>
    </submittedName>
</protein>
<sequence length="117" mass="12298">MATVALDSNQTQTPLKIRINRRGWAVLVGLPIFALTVAAAFFIAMFSSDAHAAANTPAGIETVDVTVIPGDTLWSLAREYATGYDVTSAVDHIAELNALNSSEIQIGETLSIPVLAG</sequence>
<dbReference type="SMART" id="SM00257">
    <property type="entry name" value="LysM"/>
    <property type="match status" value="1"/>
</dbReference>
<evidence type="ECO:0000256" key="1">
    <source>
        <dbReference type="SAM" id="Phobius"/>
    </source>
</evidence>
<evidence type="ECO:0000313" key="5">
    <source>
        <dbReference type="Proteomes" id="UP000235739"/>
    </source>
</evidence>
<organism evidence="3 5">
    <name type="scientific">Glutamicibacter arilaitensis</name>
    <dbReference type="NCBI Taxonomy" id="256701"/>
    <lineage>
        <taxon>Bacteria</taxon>
        <taxon>Bacillati</taxon>
        <taxon>Actinomycetota</taxon>
        <taxon>Actinomycetes</taxon>
        <taxon>Micrococcales</taxon>
        <taxon>Micrococcaceae</taxon>
        <taxon>Glutamicibacter</taxon>
    </lineage>
</organism>
<dbReference type="SUPFAM" id="SSF54106">
    <property type="entry name" value="LysM domain"/>
    <property type="match status" value="1"/>
</dbReference>
<keyword evidence="1" id="KW-0472">Membrane</keyword>
<reference evidence="4 6" key="2">
    <citation type="submission" date="2019-03" db="EMBL/GenBank/DDBJ databases">
        <title>Glutamicibacter sp. LJH19 genome.</title>
        <authorList>
            <person name="Sinai Borker S."/>
            <person name="Kumar R."/>
        </authorList>
    </citation>
    <scope>NUCLEOTIDE SEQUENCE [LARGE SCALE GENOMIC DNA]</scope>
    <source>
        <strain evidence="4 6">LJH19</strain>
    </source>
</reference>
<name>A0A2N7S5Q2_9MICC</name>
<accession>A0A2N7S5Q2</accession>
<dbReference type="Gene3D" id="3.10.350.10">
    <property type="entry name" value="LysM domain"/>
    <property type="match status" value="1"/>
</dbReference>
<dbReference type="AlphaFoldDB" id="A0A2N7S5Q2"/>
<dbReference type="Proteomes" id="UP000297638">
    <property type="component" value="Unassembled WGS sequence"/>
</dbReference>
<proteinExistence type="predicted"/>
<dbReference type="InterPro" id="IPR018392">
    <property type="entry name" value="LysM"/>
</dbReference>
<feature type="transmembrane region" description="Helical" evidence="1">
    <location>
        <begin position="24"/>
        <end position="46"/>
    </location>
</feature>
<dbReference type="EMBL" id="PNQX01000001">
    <property type="protein sequence ID" value="PMQ21469.1"/>
    <property type="molecule type" value="Genomic_DNA"/>
</dbReference>
<dbReference type="EMBL" id="SPDS01000002">
    <property type="protein sequence ID" value="TFH55201.1"/>
    <property type="molecule type" value="Genomic_DNA"/>
</dbReference>
<evidence type="ECO:0000313" key="3">
    <source>
        <dbReference type="EMBL" id="PMQ21469.1"/>
    </source>
</evidence>
<evidence type="ECO:0000259" key="2">
    <source>
        <dbReference type="PROSITE" id="PS51782"/>
    </source>
</evidence>
<keyword evidence="1" id="KW-1133">Transmembrane helix</keyword>
<evidence type="ECO:0000313" key="6">
    <source>
        <dbReference type="Proteomes" id="UP000297638"/>
    </source>
</evidence>
<evidence type="ECO:0000313" key="4">
    <source>
        <dbReference type="EMBL" id="TFH55201.1"/>
    </source>
</evidence>
<feature type="domain" description="LysM" evidence="2">
    <location>
        <begin position="63"/>
        <end position="112"/>
    </location>
</feature>
<comment type="caution">
    <text evidence="3">The sequence shown here is derived from an EMBL/GenBank/DDBJ whole genome shotgun (WGS) entry which is preliminary data.</text>
</comment>
<dbReference type="CDD" id="cd00118">
    <property type="entry name" value="LysM"/>
    <property type="match status" value="1"/>
</dbReference>
<dbReference type="Proteomes" id="UP000235739">
    <property type="component" value="Unassembled WGS sequence"/>
</dbReference>
<dbReference type="Pfam" id="PF01476">
    <property type="entry name" value="LysM"/>
    <property type="match status" value="1"/>
</dbReference>
<dbReference type="RefSeq" id="WP_013348469.1">
    <property type="nucleotide sequence ID" value="NZ_JABUYH010000041.1"/>
</dbReference>
<gene>
    <name evidence="3" type="ORF">CIK84_07970</name>
    <name evidence="4" type="ORF">EXY26_14755</name>
</gene>
<dbReference type="PROSITE" id="PS51782">
    <property type="entry name" value="LYSM"/>
    <property type="match status" value="1"/>
</dbReference>
<reference evidence="3 5" key="1">
    <citation type="journal article" date="2017" name="Elife">
        <title>Extensive horizontal gene transfer in cheese-associated bacteria.</title>
        <authorList>
            <person name="Bonham K.S."/>
            <person name="Wolfe B.E."/>
            <person name="Dutton R.J."/>
        </authorList>
    </citation>
    <scope>NUCLEOTIDE SEQUENCE [LARGE SCALE GENOMIC DNA]</scope>
    <source>
        <strain evidence="3 5">JB182</strain>
    </source>
</reference>